<protein>
    <recommendedName>
        <fullName evidence="1">non-specific serine/threonine protein kinase</fullName>
        <ecNumber evidence="1">2.7.11.1</ecNumber>
    </recommendedName>
</protein>
<name>A0ABS0NRW5_9ACTN</name>
<dbReference type="PROSITE" id="PS00107">
    <property type="entry name" value="PROTEIN_KINASE_ATP"/>
    <property type="match status" value="1"/>
</dbReference>
<evidence type="ECO:0000313" key="10">
    <source>
        <dbReference type="Proteomes" id="UP000807371"/>
    </source>
</evidence>
<gene>
    <name evidence="9" type="ORF">IHE55_25470</name>
</gene>
<proteinExistence type="predicted"/>
<evidence type="ECO:0000313" key="9">
    <source>
        <dbReference type="EMBL" id="MBH5337946.1"/>
    </source>
</evidence>
<keyword evidence="4 7" id="KW-0547">Nucleotide-binding</keyword>
<dbReference type="PANTHER" id="PTHR43289:SF6">
    <property type="entry name" value="SERINE_THREONINE-PROTEIN KINASE NEKL-3"/>
    <property type="match status" value="1"/>
</dbReference>
<feature type="domain" description="Protein kinase" evidence="8">
    <location>
        <begin position="12"/>
        <end position="277"/>
    </location>
</feature>
<dbReference type="SMART" id="SM00220">
    <property type="entry name" value="S_TKc"/>
    <property type="match status" value="1"/>
</dbReference>
<dbReference type="EC" id="2.7.11.1" evidence="1"/>
<keyword evidence="10" id="KW-1185">Reference proteome</keyword>
<dbReference type="Gene3D" id="3.30.200.20">
    <property type="entry name" value="Phosphorylase Kinase, domain 1"/>
    <property type="match status" value="1"/>
</dbReference>
<reference evidence="9 10" key="1">
    <citation type="submission" date="2020-09" db="EMBL/GenBank/DDBJ databases">
        <title>Biosynthesis of the nuclear factor of activated T cells inhibitor NFAT-133 and its congeners in Streptomyces pactum.</title>
        <authorList>
            <person name="Zhou W."/>
            <person name="Posri P."/>
            <person name="Abugrain M.E."/>
            <person name="Weisberg A.J."/>
            <person name="Chang J.H."/>
            <person name="Mahmud T."/>
        </authorList>
    </citation>
    <scope>NUCLEOTIDE SEQUENCE [LARGE SCALE GENOMIC DNA]</scope>
    <source>
        <strain evidence="9 10">ATCC 27456</strain>
    </source>
</reference>
<keyword evidence="6 7" id="KW-0067">ATP-binding</keyword>
<dbReference type="Gene3D" id="1.10.510.10">
    <property type="entry name" value="Transferase(Phosphotransferase) domain 1"/>
    <property type="match status" value="1"/>
</dbReference>
<evidence type="ECO:0000256" key="4">
    <source>
        <dbReference type="ARBA" id="ARBA00022741"/>
    </source>
</evidence>
<dbReference type="GO" id="GO:0004674">
    <property type="term" value="F:protein serine/threonine kinase activity"/>
    <property type="evidence" value="ECO:0007669"/>
    <property type="project" value="UniProtKB-KW"/>
</dbReference>
<dbReference type="InterPro" id="IPR011009">
    <property type="entry name" value="Kinase-like_dom_sf"/>
</dbReference>
<keyword evidence="2 9" id="KW-0723">Serine/threonine-protein kinase</keyword>
<keyword evidence="3" id="KW-0808">Transferase</keyword>
<dbReference type="EMBL" id="JACYXC010000001">
    <property type="protein sequence ID" value="MBH5337946.1"/>
    <property type="molecule type" value="Genomic_DNA"/>
</dbReference>
<organism evidence="9 10">
    <name type="scientific">Streptomyces pactum</name>
    <dbReference type="NCBI Taxonomy" id="68249"/>
    <lineage>
        <taxon>Bacteria</taxon>
        <taxon>Bacillati</taxon>
        <taxon>Actinomycetota</taxon>
        <taxon>Actinomycetes</taxon>
        <taxon>Kitasatosporales</taxon>
        <taxon>Streptomycetaceae</taxon>
        <taxon>Streptomyces</taxon>
    </lineage>
</organism>
<evidence type="ECO:0000256" key="7">
    <source>
        <dbReference type="PROSITE-ProRule" id="PRU10141"/>
    </source>
</evidence>
<evidence type="ECO:0000256" key="1">
    <source>
        <dbReference type="ARBA" id="ARBA00012513"/>
    </source>
</evidence>
<dbReference type="Gene3D" id="1.25.40.10">
    <property type="entry name" value="Tetratricopeptide repeat domain"/>
    <property type="match status" value="1"/>
</dbReference>
<dbReference type="InterPro" id="IPR011990">
    <property type="entry name" value="TPR-like_helical_dom_sf"/>
</dbReference>
<dbReference type="PROSITE" id="PS50011">
    <property type="entry name" value="PROTEIN_KINASE_DOM"/>
    <property type="match status" value="1"/>
</dbReference>
<dbReference type="CDD" id="cd14014">
    <property type="entry name" value="STKc_PknB_like"/>
    <property type="match status" value="1"/>
</dbReference>
<keyword evidence="5 9" id="KW-0418">Kinase</keyword>
<evidence type="ECO:0000256" key="2">
    <source>
        <dbReference type="ARBA" id="ARBA00022527"/>
    </source>
</evidence>
<dbReference type="Proteomes" id="UP000807371">
    <property type="component" value="Unassembled WGS sequence"/>
</dbReference>
<evidence type="ECO:0000256" key="5">
    <source>
        <dbReference type="ARBA" id="ARBA00022777"/>
    </source>
</evidence>
<sequence>MPERGAVLGGRYRLLRRIGLGGMGVVHEALDTALDRRVAVKILPTPQDPDDGGPQLARFRRETQALARIRHPNVVAVHDSGSDPAGHPYLVMELLDGVELQRLVDRYGALEPDVVRWIASGMSAALAAAHAAGVLHRDVKPSNVRITRSGRVVLQDFGLARLVEETAITRVGFLVGTPRYMAPEVIRGEPPSPRSDLYGLGLCMYLMLTGESPRGAQEDVGALVERAIDDEVPQLYGNQLAGHMRVPDRLAYLVDVLCAADPQTRPETAADLQTTLAASTGTAARAAELVQGCLREDALHLLAEPGPALPGAGDQPEYLEPAVTGPAAAITSPLSLSDATREVVMGSMTVENATSRLREAVGLVQRGELQEAVRVLTAVSRVCAAALGDAHPTTLASRYWHGVCLARLGAGGPALALFAQVNSYLDTRRYGEDG</sequence>
<dbReference type="SUPFAM" id="SSF56112">
    <property type="entry name" value="Protein kinase-like (PK-like)"/>
    <property type="match status" value="1"/>
</dbReference>
<dbReference type="InterPro" id="IPR017441">
    <property type="entry name" value="Protein_kinase_ATP_BS"/>
</dbReference>
<dbReference type="PANTHER" id="PTHR43289">
    <property type="entry name" value="MITOGEN-ACTIVATED PROTEIN KINASE KINASE KINASE 20-RELATED"/>
    <property type="match status" value="1"/>
</dbReference>
<evidence type="ECO:0000256" key="3">
    <source>
        <dbReference type="ARBA" id="ARBA00022679"/>
    </source>
</evidence>
<accession>A0ABS0NRW5</accession>
<evidence type="ECO:0000259" key="8">
    <source>
        <dbReference type="PROSITE" id="PS50011"/>
    </source>
</evidence>
<comment type="caution">
    <text evidence="9">The sequence shown here is derived from an EMBL/GenBank/DDBJ whole genome shotgun (WGS) entry which is preliminary data.</text>
</comment>
<dbReference type="InterPro" id="IPR000719">
    <property type="entry name" value="Prot_kinase_dom"/>
</dbReference>
<dbReference type="Pfam" id="PF00069">
    <property type="entry name" value="Pkinase"/>
    <property type="match status" value="1"/>
</dbReference>
<feature type="binding site" evidence="7">
    <location>
        <position position="41"/>
    </location>
    <ligand>
        <name>ATP</name>
        <dbReference type="ChEBI" id="CHEBI:30616"/>
    </ligand>
</feature>
<evidence type="ECO:0000256" key="6">
    <source>
        <dbReference type="ARBA" id="ARBA00022840"/>
    </source>
</evidence>
<dbReference type="RefSeq" id="WP_197991167.1">
    <property type="nucleotide sequence ID" value="NZ_JACYXC010000001.1"/>
</dbReference>